<feature type="transmembrane region" description="Helical" evidence="1">
    <location>
        <begin position="265"/>
        <end position="288"/>
    </location>
</feature>
<dbReference type="RefSeq" id="WP_062420181.1">
    <property type="nucleotide sequence ID" value="NZ_BBYA01000001.1"/>
</dbReference>
<feature type="transmembrane region" description="Helical" evidence="1">
    <location>
        <begin position="215"/>
        <end position="238"/>
    </location>
</feature>
<keyword evidence="1" id="KW-0472">Membrane</keyword>
<reference evidence="2 3" key="1">
    <citation type="submission" date="2015-07" db="EMBL/GenBank/DDBJ databases">
        <title>Genome sequence of Leptolinea tardivitalis DSM 16556.</title>
        <authorList>
            <person name="Hemp J."/>
            <person name="Ward L.M."/>
            <person name="Pace L.A."/>
            <person name="Fischer W.W."/>
        </authorList>
    </citation>
    <scope>NUCLEOTIDE SEQUENCE [LARGE SCALE GENOMIC DNA]</scope>
    <source>
        <strain evidence="2 3">YMTK-2</strain>
    </source>
</reference>
<feature type="transmembrane region" description="Helical" evidence="1">
    <location>
        <begin position="63"/>
        <end position="82"/>
    </location>
</feature>
<dbReference type="OrthoDB" id="148359at2"/>
<dbReference type="AlphaFoldDB" id="A0A0P6WRM8"/>
<name>A0A0P6WRM8_9CHLR</name>
<organism evidence="2 3">
    <name type="scientific">Leptolinea tardivitalis</name>
    <dbReference type="NCBI Taxonomy" id="229920"/>
    <lineage>
        <taxon>Bacteria</taxon>
        <taxon>Bacillati</taxon>
        <taxon>Chloroflexota</taxon>
        <taxon>Anaerolineae</taxon>
        <taxon>Anaerolineales</taxon>
        <taxon>Anaerolineaceae</taxon>
        <taxon>Leptolinea</taxon>
    </lineage>
</organism>
<evidence type="ECO:0000256" key="1">
    <source>
        <dbReference type="SAM" id="Phobius"/>
    </source>
</evidence>
<evidence type="ECO:0000313" key="3">
    <source>
        <dbReference type="Proteomes" id="UP000050430"/>
    </source>
</evidence>
<comment type="caution">
    <text evidence="2">The sequence shown here is derived from an EMBL/GenBank/DDBJ whole genome shotgun (WGS) entry which is preliminary data.</text>
</comment>
<keyword evidence="1" id="KW-0812">Transmembrane</keyword>
<evidence type="ECO:0000313" key="2">
    <source>
        <dbReference type="EMBL" id="KPL71603.1"/>
    </source>
</evidence>
<feature type="transmembrane region" description="Helical" evidence="1">
    <location>
        <begin position="300"/>
        <end position="320"/>
    </location>
</feature>
<gene>
    <name evidence="2" type="ORF">ADM99_08950</name>
</gene>
<feature type="transmembrane region" description="Helical" evidence="1">
    <location>
        <begin position="168"/>
        <end position="195"/>
    </location>
</feature>
<feature type="transmembrane region" description="Helical" evidence="1">
    <location>
        <begin position="119"/>
        <end position="137"/>
    </location>
</feature>
<sequence>MEKSASPLSIKNLYRKSWVLPLLLAITLFVAYGFQVFHLGFYWDDWEDVFLYKLHSSAEFFHYFAYDRPTTIWVYLLFFPLFGLSPAKWQIFNLILRYLSILGLWWTFCQVWPRRKYEIGWLALLLAIFPGFFQQTISVTYSRHFAALALFGFSLVFSILAWRYRRWYLPFTLVAVIASFAQMMTIEYFVGLEVIRPFLFWVLFRHEIPNRRKRIFLVIKLWLPYVIPLLGFFAWRFFLFKPAPGTDDPNGTISLSQLRADPFGLILHLIQNILQDFIYLLVFIWSQTIDSNEIDLASKALWLSWIAGGVVALVAAWLLGKEENPSENPESDHHLFVKDWLILGGVSILAGGLPVWLTDRQIIVGQWSDRFSLGPMLGICLLVIVLIILLGYKRIQKSVLLGILLALSLSTQIRTVNRYRLNWDIQKDYYWQFFWRVPSMKPGTALFGTKMPFGLIADYSVSYAMNAIYSPDMNVSHIPYWFFSSMRAYGNDIPDFVPDLPVNYSMRNLRFTGSTSNGIVPHYKAGSACVRILKPEDKYSPFLTPEEVKLAQISNLDQILRENSDTRVSPEEIFGPEPEHDWCYFYQKAELARQYGDWETIVELGDQVEKNGFTPAVGMEYEPFIEGYAHQGKWETAYLLTKKANDLTNNMGKTLCYDWNRLEPVIHENDAASHEWVDRVQSDLNCQQFGNLSD</sequence>
<feature type="transmembrane region" description="Helical" evidence="1">
    <location>
        <begin position="144"/>
        <end position="162"/>
    </location>
</feature>
<feature type="transmembrane region" description="Helical" evidence="1">
    <location>
        <begin position="371"/>
        <end position="392"/>
    </location>
</feature>
<dbReference type="EMBL" id="LGCK01000010">
    <property type="protein sequence ID" value="KPL71603.1"/>
    <property type="molecule type" value="Genomic_DNA"/>
</dbReference>
<protein>
    <recommendedName>
        <fullName evidence="4">Glycosyltransferase RgtA/B/C/D-like domain-containing protein</fullName>
    </recommendedName>
</protein>
<feature type="transmembrane region" description="Helical" evidence="1">
    <location>
        <begin position="94"/>
        <end position="113"/>
    </location>
</feature>
<dbReference type="STRING" id="229920.ADM99_08950"/>
<accession>A0A0P6WRM8</accession>
<proteinExistence type="predicted"/>
<dbReference type="Proteomes" id="UP000050430">
    <property type="component" value="Unassembled WGS sequence"/>
</dbReference>
<keyword evidence="3" id="KW-1185">Reference proteome</keyword>
<feature type="transmembrane region" description="Helical" evidence="1">
    <location>
        <begin position="20"/>
        <end position="43"/>
    </location>
</feature>
<feature type="transmembrane region" description="Helical" evidence="1">
    <location>
        <begin position="340"/>
        <end position="359"/>
    </location>
</feature>
<evidence type="ECO:0008006" key="4">
    <source>
        <dbReference type="Google" id="ProtNLM"/>
    </source>
</evidence>
<keyword evidence="1" id="KW-1133">Transmembrane helix</keyword>